<evidence type="ECO:0000313" key="2">
    <source>
        <dbReference type="EMBL" id="KAK2030398.1"/>
    </source>
</evidence>
<reference evidence="2" key="1">
    <citation type="submission" date="2021-06" db="EMBL/GenBank/DDBJ databases">
        <title>Comparative genomics, transcriptomics and evolutionary studies reveal genomic signatures of adaptation to plant cell wall in hemibiotrophic fungi.</title>
        <authorList>
            <consortium name="DOE Joint Genome Institute"/>
            <person name="Baroncelli R."/>
            <person name="Diaz J.F."/>
            <person name="Benocci T."/>
            <person name="Peng M."/>
            <person name="Battaglia E."/>
            <person name="Haridas S."/>
            <person name="Andreopoulos W."/>
            <person name="Labutti K."/>
            <person name="Pangilinan J."/>
            <person name="Floch G.L."/>
            <person name="Makela M.R."/>
            <person name="Henrissat B."/>
            <person name="Grigoriev I.V."/>
            <person name="Crouch J.A."/>
            <person name="De Vries R.P."/>
            <person name="Sukno S.A."/>
            <person name="Thon M.R."/>
        </authorList>
    </citation>
    <scope>NUCLEOTIDE SEQUENCE</scope>
    <source>
        <strain evidence="2">MAFF235873</strain>
    </source>
</reference>
<keyword evidence="3" id="KW-1185">Reference proteome</keyword>
<proteinExistence type="predicted"/>
<organism evidence="2 3">
    <name type="scientific">Colletotrichum zoysiae</name>
    <dbReference type="NCBI Taxonomy" id="1216348"/>
    <lineage>
        <taxon>Eukaryota</taxon>
        <taxon>Fungi</taxon>
        <taxon>Dikarya</taxon>
        <taxon>Ascomycota</taxon>
        <taxon>Pezizomycotina</taxon>
        <taxon>Sordariomycetes</taxon>
        <taxon>Hypocreomycetidae</taxon>
        <taxon>Glomerellales</taxon>
        <taxon>Glomerellaceae</taxon>
        <taxon>Colletotrichum</taxon>
        <taxon>Colletotrichum graminicola species complex</taxon>
    </lineage>
</organism>
<evidence type="ECO:0000256" key="1">
    <source>
        <dbReference type="SAM" id="SignalP"/>
    </source>
</evidence>
<keyword evidence="1" id="KW-0732">Signal</keyword>
<accession>A0AAD9HK78</accession>
<gene>
    <name evidence="2" type="ORF">LX32DRAFT_615613</name>
</gene>
<dbReference type="AlphaFoldDB" id="A0AAD9HK78"/>
<dbReference type="Proteomes" id="UP001232148">
    <property type="component" value="Unassembled WGS sequence"/>
</dbReference>
<dbReference type="EMBL" id="MU842852">
    <property type="protein sequence ID" value="KAK2030398.1"/>
    <property type="molecule type" value="Genomic_DNA"/>
</dbReference>
<evidence type="ECO:0000313" key="3">
    <source>
        <dbReference type="Proteomes" id="UP001232148"/>
    </source>
</evidence>
<feature type="chain" id="PRO_5042019977" evidence="1">
    <location>
        <begin position="24"/>
        <end position="208"/>
    </location>
</feature>
<sequence>MISQRFLAVLVLLGGALVDMISAQHEGIRPFAGNDAYSVDYDNDDTTGRWIFNVYGDGYTGTDGSRKALDSIMVNTQSKRLTIIKAMNGLDKTVPLLKMRDVVQECWRMAGLQPSDMKEIMGYKVDNKTMQSALTQCRQDMNLQPRDSFVLSSTDTDPAKKTCWNRLAVTPFGNSVQSLLSQFLVNKKVTQIKVEDGGSWDNMYYELS</sequence>
<comment type="caution">
    <text evidence="2">The sequence shown here is derived from an EMBL/GenBank/DDBJ whole genome shotgun (WGS) entry which is preliminary data.</text>
</comment>
<name>A0AAD9HK78_9PEZI</name>
<feature type="signal peptide" evidence="1">
    <location>
        <begin position="1"/>
        <end position="23"/>
    </location>
</feature>
<protein>
    <submittedName>
        <fullName evidence="2">Uncharacterized protein</fullName>
    </submittedName>
</protein>